<name>A0A4Y7PV43_9AGAM</name>
<dbReference type="VEuPathDB" id="FungiDB:BD410DRAFT_443894"/>
<protein>
    <submittedName>
        <fullName evidence="2">Uncharacterized protein</fullName>
    </submittedName>
</protein>
<accession>A0A4Y7PV43</accession>
<dbReference type="AlphaFoldDB" id="A0A4Y7PV43"/>
<sequence>MSKSATSNLTEDSVAIFIFPAFTFSRNIINFTIYWTPGDSTLSSPLSSSTLPQRSHIEQDIVSYARAEFSAAEERVAKYAAGVYFSNLRDDGVKPNFSRTNVKEEEGDPGAGHATNPTSADTHRVVESSTKQALSCSVASASSGQSVLDLPSQPRIPSVSSNLLHNLPSLAASSSSPAHASHCKPIAFPKVFRCNAKHTFDRNQRTIVNRRKCGFYINY</sequence>
<dbReference type="EMBL" id="ML170198">
    <property type="protein sequence ID" value="TDL19284.1"/>
    <property type="molecule type" value="Genomic_DNA"/>
</dbReference>
<proteinExistence type="predicted"/>
<organism evidence="2 3">
    <name type="scientific">Rickenella mellea</name>
    <dbReference type="NCBI Taxonomy" id="50990"/>
    <lineage>
        <taxon>Eukaryota</taxon>
        <taxon>Fungi</taxon>
        <taxon>Dikarya</taxon>
        <taxon>Basidiomycota</taxon>
        <taxon>Agaricomycotina</taxon>
        <taxon>Agaricomycetes</taxon>
        <taxon>Hymenochaetales</taxon>
        <taxon>Rickenellaceae</taxon>
        <taxon>Rickenella</taxon>
    </lineage>
</organism>
<keyword evidence="3" id="KW-1185">Reference proteome</keyword>
<evidence type="ECO:0000313" key="3">
    <source>
        <dbReference type="Proteomes" id="UP000294933"/>
    </source>
</evidence>
<evidence type="ECO:0000313" key="2">
    <source>
        <dbReference type="EMBL" id="TDL19284.1"/>
    </source>
</evidence>
<dbReference type="Proteomes" id="UP000294933">
    <property type="component" value="Unassembled WGS sequence"/>
</dbReference>
<gene>
    <name evidence="2" type="ORF">BD410DRAFT_443894</name>
</gene>
<reference evidence="2 3" key="1">
    <citation type="submission" date="2018-06" db="EMBL/GenBank/DDBJ databases">
        <title>A transcriptomic atlas of mushroom development highlights an independent origin of complex multicellularity.</title>
        <authorList>
            <consortium name="DOE Joint Genome Institute"/>
            <person name="Krizsan K."/>
            <person name="Almasi E."/>
            <person name="Merenyi Z."/>
            <person name="Sahu N."/>
            <person name="Viragh M."/>
            <person name="Koszo T."/>
            <person name="Mondo S."/>
            <person name="Kiss B."/>
            <person name="Balint B."/>
            <person name="Kues U."/>
            <person name="Barry K."/>
            <person name="Hegedus J.C."/>
            <person name="Henrissat B."/>
            <person name="Johnson J."/>
            <person name="Lipzen A."/>
            <person name="Ohm R."/>
            <person name="Nagy I."/>
            <person name="Pangilinan J."/>
            <person name="Yan J."/>
            <person name="Xiong Y."/>
            <person name="Grigoriev I.V."/>
            <person name="Hibbett D.S."/>
            <person name="Nagy L.G."/>
        </authorList>
    </citation>
    <scope>NUCLEOTIDE SEQUENCE [LARGE SCALE GENOMIC DNA]</scope>
    <source>
        <strain evidence="2 3">SZMC22713</strain>
    </source>
</reference>
<feature type="region of interest" description="Disordered" evidence="1">
    <location>
        <begin position="95"/>
        <end position="126"/>
    </location>
</feature>
<evidence type="ECO:0000256" key="1">
    <source>
        <dbReference type="SAM" id="MobiDB-lite"/>
    </source>
</evidence>